<sequence>MKALSLIQPYATLIQLGYKQFETRSWSTKHRGHLAIHASVGKPYWARHVCENNSYIREALAKHGLTFDSLPRGAILGTCNVDDCFNIIGKDSIVGLTTKAGEVVVAKGDLSQMEIAAGDYCEGRFAWKLSDVVTIMPPIPCRGSLSLWQVPDEVVDQFPASA</sequence>
<reference evidence="2" key="1">
    <citation type="submission" date="2017-06" db="EMBL/GenBank/DDBJ databases">
        <authorList>
            <person name="Varghese N."/>
            <person name="Submissions S."/>
        </authorList>
    </citation>
    <scope>NUCLEOTIDE SEQUENCE [LARGE SCALE GENOMIC DNA]</scope>
    <source>
        <strain evidence="2">DSM 11116</strain>
    </source>
</reference>
<dbReference type="SUPFAM" id="SSF88697">
    <property type="entry name" value="PUA domain-like"/>
    <property type="match status" value="1"/>
</dbReference>
<dbReference type="Proteomes" id="UP000198131">
    <property type="component" value="Unassembled WGS sequence"/>
</dbReference>
<dbReference type="OrthoDB" id="359066at2"/>
<dbReference type="InterPro" id="IPR015947">
    <property type="entry name" value="PUA-like_sf"/>
</dbReference>
<protein>
    <submittedName>
        <fullName evidence="1">ASCH domain-containing protein</fullName>
    </submittedName>
</protein>
<name>A0A212T979_9BACT</name>
<evidence type="ECO:0000313" key="2">
    <source>
        <dbReference type="Proteomes" id="UP000198131"/>
    </source>
</evidence>
<dbReference type="RefSeq" id="WP_088841972.1">
    <property type="nucleotide sequence ID" value="NZ_FYEW01000001.1"/>
</dbReference>
<keyword evidence="2" id="KW-1185">Reference proteome</keyword>
<dbReference type="Gene3D" id="2.30.130.30">
    <property type="entry name" value="Hypothetical protein"/>
    <property type="match status" value="1"/>
</dbReference>
<dbReference type="AlphaFoldDB" id="A0A212T979"/>
<evidence type="ECO:0000313" key="1">
    <source>
        <dbReference type="EMBL" id="SNC62354.1"/>
    </source>
</evidence>
<proteinExistence type="predicted"/>
<dbReference type="EMBL" id="FYEW01000001">
    <property type="protein sequence ID" value="SNC62354.1"/>
    <property type="molecule type" value="Genomic_DNA"/>
</dbReference>
<organism evidence="1 2">
    <name type="scientific">Hymenobacter gelipurpurascens</name>
    <dbReference type="NCBI Taxonomy" id="89968"/>
    <lineage>
        <taxon>Bacteria</taxon>
        <taxon>Pseudomonadati</taxon>
        <taxon>Bacteroidota</taxon>
        <taxon>Cytophagia</taxon>
        <taxon>Cytophagales</taxon>
        <taxon>Hymenobacteraceae</taxon>
        <taxon>Hymenobacter</taxon>
    </lineage>
</organism>
<gene>
    <name evidence="1" type="ORF">SAMN06265337_0653</name>
</gene>
<accession>A0A212T979</accession>